<keyword evidence="2" id="KW-1185">Reference proteome</keyword>
<name>A0ACB7ZGE6_9ERIC</name>
<dbReference type="EMBL" id="CM037162">
    <property type="protein sequence ID" value="KAH7864527.1"/>
    <property type="molecule type" value="Genomic_DNA"/>
</dbReference>
<proteinExistence type="predicted"/>
<sequence>MENPSDSSSAPNITTTKRYAPPFQRNRSLGRRKSGGDRFERINNSVNDGEKNQVANSRNVPLNDHGDAAVVNENLHPRVISLHGCCKSDALQLLNERWAAAINALNDPRIDFADRPVMYTGSGGSAWGQFKLPHQFSSRVPVGPSSGAQMDFLSELRRAMDANASSAT</sequence>
<accession>A0ACB7ZGE6</accession>
<organism evidence="1 2">
    <name type="scientific">Vaccinium darrowii</name>
    <dbReference type="NCBI Taxonomy" id="229202"/>
    <lineage>
        <taxon>Eukaryota</taxon>
        <taxon>Viridiplantae</taxon>
        <taxon>Streptophyta</taxon>
        <taxon>Embryophyta</taxon>
        <taxon>Tracheophyta</taxon>
        <taxon>Spermatophyta</taxon>
        <taxon>Magnoliopsida</taxon>
        <taxon>eudicotyledons</taxon>
        <taxon>Gunneridae</taxon>
        <taxon>Pentapetalae</taxon>
        <taxon>asterids</taxon>
        <taxon>Ericales</taxon>
        <taxon>Ericaceae</taxon>
        <taxon>Vaccinioideae</taxon>
        <taxon>Vaccinieae</taxon>
        <taxon>Vaccinium</taxon>
    </lineage>
</organism>
<comment type="caution">
    <text evidence="1">The sequence shown here is derived from an EMBL/GenBank/DDBJ whole genome shotgun (WGS) entry which is preliminary data.</text>
</comment>
<dbReference type="Proteomes" id="UP000828048">
    <property type="component" value="Chromosome 12"/>
</dbReference>
<protein>
    <submittedName>
        <fullName evidence="1">Uncharacterized protein</fullName>
    </submittedName>
</protein>
<reference evidence="1 2" key="1">
    <citation type="journal article" date="2021" name="Hortic Res">
        <title>High-quality reference genome and annotation aids understanding of berry development for evergreen blueberry (Vaccinium darrowii).</title>
        <authorList>
            <person name="Yu J."/>
            <person name="Hulse-Kemp A.M."/>
            <person name="Babiker E."/>
            <person name="Staton M."/>
        </authorList>
    </citation>
    <scope>NUCLEOTIDE SEQUENCE [LARGE SCALE GENOMIC DNA]</scope>
    <source>
        <strain evidence="2">cv. NJ 8807/NJ 8810</strain>
        <tissue evidence="1">Young leaf</tissue>
    </source>
</reference>
<evidence type="ECO:0000313" key="1">
    <source>
        <dbReference type="EMBL" id="KAH7864527.1"/>
    </source>
</evidence>
<evidence type="ECO:0000313" key="2">
    <source>
        <dbReference type="Proteomes" id="UP000828048"/>
    </source>
</evidence>
<gene>
    <name evidence="1" type="ORF">Vadar_030586</name>
</gene>